<dbReference type="Ensembl" id="ENSEEET00000028837.2">
    <property type="protein sequence ID" value="ENSEEEP00000028509.2"/>
    <property type="gene ID" value="ENSEEEG00000013696.2"/>
</dbReference>
<evidence type="ECO:0000313" key="3">
    <source>
        <dbReference type="Proteomes" id="UP000314983"/>
    </source>
</evidence>
<dbReference type="GeneTree" id="ENSGT00940000166463"/>
<feature type="region of interest" description="Disordered" evidence="1">
    <location>
        <begin position="262"/>
        <end position="282"/>
    </location>
</feature>
<reference evidence="2" key="3">
    <citation type="submission" date="2020-05" db="EMBL/GenBank/DDBJ databases">
        <title>Electrophorus electricus (electric eel) genome, fEleEle1, primary haplotype.</title>
        <authorList>
            <person name="Myers G."/>
            <person name="Meyer A."/>
            <person name="Fedrigo O."/>
            <person name="Formenti G."/>
            <person name="Rhie A."/>
            <person name="Tracey A."/>
            <person name="Sims Y."/>
            <person name="Jarvis E.D."/>
        </authorList>
    </citation>
    <scope>NUCLEOTIDE SEQUENCE [LARGE SCALE GENOMIC DNA]</scope>
</reference>
<reference evidence="3" key="2">
    <citation type="journal article" date="2017" name="Sci. Adv.">
        <title>A tail of two voltages: Proteomic comparison of the three electric organs of the electric eel.</title>
        <authorList>
            <person name="Traeger L.L."/>
            <person name="Sabat G."/>
            <person name="Barrett-Wilt G.A."/>
            <person name="Wells G.B."/>
            <person name="Sussman M.R."/>
        </authorList>
    </citation>
    <scope>NUCLEOTIDE SEQUENCE [LARGE SCALE GENOMIC DNA]</scope>
</reference>
<name>A0A4W4FW18_ELEEL</name>
<dbReference type="PANTHER" id="PTHR33504:SF2">
    <property type="entry name" value="PROTEIN MFI"/>
    <property type="match status" value="1"/>
</dbReference>
<proteinExistence type="predicted"/>
<dbReference type="AlphaFoldDB" id="A0A4W4FW18"/>
<dbReference type="PANTHER" id="PTHR33504">
    <property type="entry name" value="NADH DEHYDROGENASE (UBIQUINONE) 1 BETA SUBCOMPLEX, 4"/>
    <property type="match status" value="1"/>
</dbReference>
<accession>A0A4W4FW18</accession>
<protein>
    <submittedName>
        <fullName evidence="2">Uncharacterized protein</fullName>
    </submittedName>
</protein>
<reference evidence="3" key="1">
    <citation type="journal article" date="2014" name="Science">
        <title>Nonhuman genetics. Genomic basis for the convergent evolution of electric organs.</title>
        <authorList>
            <person name="Gallant J.R."/>
            <person name="Traeger L.L."/>
            <person name="Volkening J.D."/>
            <person name="Moffett H."/>
            <person name="Chen P.H."/>
            <person name="Novina C.D."/>
            <person name="Phillips G.N.Jr."/>
            <person name="Anand R."/>
            <person name="Wells G.B."/>
            <person name="Pinch M."/>
            <person name="Guth R."/>
            <person name="Unguez G.A."/>
            <person name="Albert J.S."/>
            <person name="Zakon H.H."/>
            <person name="Samanta M.P."/>
            <person name="Sussman M.R."/>
        </authorList>
    </citation>
    <scope>NUCLEOTIDE SEQUENCE [LARGE SCALE GENOMIC DNA]</scope>
</reference>
<evidence type="ECO:0000256" key="1">
    <source>
        <dbReference type="SAM" id="MobiDB-lite"/>
    </source>
</evidence>
<sequence length="282" mass="32702">MLLHIHHRAPTSFPIEGVAQEEFKTHESKQEHLYDRAARTIQRAWNKHVDIAVFKYIKSLVSFHSQGDPRLLLKYVNPKEADLLDAASGVFIRFRLGGLTFPPSIYYKIFTHRPVVDLCASSPKDYTHAGQKRPVPRQIHNGHLLAHDDRSGWYYRVENNGWRLLSDTSNKRTQFHHCKIHRRQDAERRRKLRKIEWMKKMYDEGTLHACTEHREAALLVENSTQGMITCTMQLNMMISSFSKMHAVIKIKLFYLLNTGKQSGGHLPHPSPPPNSTYISSLD</sequence>
<reference evidence="2" key="4">
    <citation type="submission" date="2025-08" db="UniProtKB">
        <authorList>
            <consortium name="Ensembl"/>
        </authorList>
    </citation>
    <scope>IDENTIFICATION</scope>
</reference>
<evidence type="ECO:0000313" key="2">
    <source>
        <dbReference type="Ensembl" id="ENSEEEP00000028509.2"/>
    </source>
</evidence>
<keyword evidence="3" id="KW-1185">Reference proteome</keyword>
<reference evidence="2" key="5">
    <citation type="submission" date="2025-09" db="UniProtKB">
        <authorList>
            <consortium name="Ensembl"/>
        </authorList>
    </citation>
    <scope>IDENTIFICATION</scope>
</reference>
<dbReference type="Proteomes" id="UP000314983">
    <property type="component" value="Chromosome 5"/>
</dbReference>
<organism evidence="2 3">
    <name type="scientific">Electrophorus electricus</name>
    <name type="common">Electric eel</name>
    <name type="synonym">Gymnotus electricus</name>
    <dbReference type="NCBI Taxonomy" id="8005"/>
    <lineage>
        <taxon>Eukaryota</taxon>
        <taxon>Metazoa</taxon>
        <taxon>Chordata</taxon>
        <taxon>Craniata</taxon>
        <taxon>Vertebrata</taxon>
        <taxon>Euteleostomi</taxon>
        <taxon>Actinopterygii</taxon>
        <taxon>Neopterygii</taxon>
        <taxon>Teleostei</taxon>
        <taxon>Ostariophysi</taxon>
        <taxon>Gymnotiformes</taxon>
        <taxon>Gymnotoidei</taxon>
        <taxon>Gymnotidae</taxon>
        <taxon>Electrophorus</taxon>
    </lineage>
</organism>